<feature type="transmembrane region" description="Helical" evidence="1">
    <location>
        <begin position="270"/>
        <end position="291"/>
    </location>
</feature>
<proteinExistence type="predicted"/>
<feature type="transmembrane region" description="Helical" evidence="1">
    <location>
        <begin position="190"/>
        <end position="209"/>
    </location>
</feature>
<feature type="transmembrane region" description="Helical" evidence="1">
    <location>
        <begin position="42"/>
        <end position="60"/>
    </location>
</feature>
<keyword evidence="1" id="KW-0472">Membrane</keyword>
<name>A0A9N9DL34_9GLOM</name>
<dbReference type="EMBL" id="CAJVPY010005518">
    <property type="protein sequence ID" value="CAG8644810.1"/>
    <property type="molecule type" value="Genomic_DNA"/>
</dbReference>
<dbReference type="Proteomes" id="UP000789405">
    <property type="component" value="Unassembled WGS sequence"/>
</dbReference>
<keyword evidence="1" id="KW-0812">Transmembrane</keyword>
<evidence type="ECO:0000256" key="1">
    <source>
        <dbReference type="SAM" id="Phobius"/>
    </source>
</evidence>
<sequence length="357" mass="39853">MEPKYVKIHAIIPIVFGSLILIYQFANMNTFITFFFEPKEKYTGILGVDNILNLIVPFFFDFLTDPVGLIIGNQMTPMALVSLFTIALESSIPGVNSVRGINGFFTSFLFVAITMQLLGIATAIKREESDVIVVINDENRQDIEAPPVAAADATLPLNPDRVTRIFLGIVCVVFSSLVVMSLVSDPSLQFWTIIFFQISPVLAFMFWFWTPKGAIKESVSTNEGYKRASKYYLILFGICLYSWVSFLAYCVDHNAAYLSTLLEQLRNHELAAATDFMLVSTTGLTISMFYWVYLLEGAQFTPAFWKLLGFGVVTSPAGALALYGSERWSGNEKGKGKSRLSSIKSAQYNGDMFLLFQ</sequence>
<keyword evidence="1" id="KW-1133">Transmembrane helix</keyword>
<comment type="caution">
    <text evidence="2">The sequence shown here is derived from an EMBL/GenBank/DDBJ whole genome shotgun (WGS) entry which is preliminary data.</text>
</comment>
<organism evidence="2 3">
    <name type="scientific">Dentiscutata erythropus</name>
    <dbReference type="NCBI Taxonomy" id="1348616"/>
    <lineage>
        <taxon>Eukaryota</taxon>
        <taxon>Fungi</taxon>
        <taxon>Fungi incertae sedis</taxon>
        <taxon>Mucoromycota</taxon>
        <taxon>Glomeromycotina</taxon>
        <taxon>Glomeromycetes</taxon>
        <taxon>Diversisporales</taxon>
        <taxon>Gigasporaceae</taxon>
        <taxon>Dentiscutata</taxon>
    </lineage>
</organism>
<feature type="transmembrane region" description="Helical" evidence="1">
    <location>
        <begin position="66"/>
        <end position="88"/>
    </location>
</feature>
<reference evidence="2" key="1">
    <citation type="submission" date="2021-06" db="EMBL/GenBank/DDBJ databases">
        <authorList>
            <person name="Kallberg Y."/>
            <person name="Tangrot J."/>
            <person name="Rosling A."/>
        </authorList>
    </citation>
    <scope>NUCLEOTIDE SEQUENCE</scope>
    <source>
        <strain evidence="2">MA453B</strain>
    </source>
</reference>
<feature type="transmembrane region" description="Helical" evidence="1">
    <location>
        <begin position="100"/>
        <end position="124"/>
    </location>
</feature>
<accession>A0A9N9DL34</accession>
<protein>
    <submittedName>
        <fullName evidence="2">13059_t:CDS:1</fullName>
    </submittedName>
</protein>
<feature type="transmembrane region" description="Helical" evidence="1">
    <location>
        <begin position="165"/>
        <end position="183"/>
    </location>
</feature>
<evidence type="ECO:0000313" key="2">
    <source>
        <dbReference type="EMBL" id="CAG8644810.1"/>
    </source>
</evidence>
<dbReference type="OrthoDB" id="2333081at2759"/>
<gene>
    <name evidence="2" type="ORF">DERYTH_LOCUS9856</name>
</gene>
<feature type="transmembrane region" description="Helical" evidence="1">
    <location>
        <begin position="229"/>
        <end position="249"/>
    </location>
</feature>
<feature type="transmembrane region" description="Helical" evidence="1">
    <location>
        <begin position="6"/>
        <end position="26"/>
    </location>
</feature>
<evidence type="ECO:0000313" key="3">
    <source>
        <dbReference type="Proteomes" id="UP000789405"/>
    </source>
</evidence>
<feature type="transmembrane region" description="Helical" evidence="1">
    <location>
        <begin position="303"/>
        <end position="323"/>
    </location>
</feature>
<dbReference type="AlphaFoldDB" id="A0A9N9DL34"/>
<keyword evidence="3" id="KW-1185">Reference proteome</keyword>